<dbReference type="InterPro" id="IPR006076">
    <property type="entry name" value="FAD-dep_OxRdtase"/>
</dbReference>
<gene>
    <name evidence="3" type="ORF">AE618_24155</name>
</gene>
<protein>
    <recommendedName>
        <fullName evidence="2">FAD dependent oxidoreductase domain-containing protein</fullName>
    </recommendedName>
</protein>
<accession>A0A0N0M7Z7</accession>
<evidence type="ECO:0000256" key="1">
    <source>
        <dbReference type="ARBA" id="ARBA00023002"/>
    </source>
</evidence>
<feature type="domain" description="FAD dependent oxidoreductase" evidence="2">
    <location>
        <begin position="2"/>
        <end position="392"/>
    </location>
</feature>
<evidence type="ECO:0000259" key="2">
    <source>
        <dbReference type="Pfam" id="PF01266"/>
    </source>
</evidence>
<reference evidence="3 4" key="1">
    <citation type="submission" date="2015-07" db="EMBL/GenBank/DDBJ databases">
        <title>Whole genome sequencing of Bosea vaviloviae isolated from cave pool.</title>
        <authorList>
            <person name="Tan N.E.H."/>
            <person name="Lee Y.P."/>
            <person name="Gan H.M."/>
            <person name="Barton H."/>
            <person name="Savka M.A."/>
        </authorList>
    </citation>
    <scope>NUCLEOTIDE SEQUENCE [LARGE SCALE GENOMIC DNA]</scope>
    <source>
        <strain evidence="3 4">SD260</strain>
    </source>
</reference>
<dbReference type="SUPFAM" id="SSF51905">
    <property type="entry name" value="FAD/NAD(P)-binding domain"/>
    <property type="match status" value="1"/>
</dbReference>
<keyword evidence="4" id="KW-1185">Reference proteome</keyword>
<dbReference type="Pfam" id="PF01266">
    <property type="entry name" value="DAO"/>
    <property type="match status" value="1"/>
</dbReference>
<dbReference type="OrthoDB" id="9805337at2"/>
<sequence length="410" mass="43448">MKVAVVGAGIVGCAIAHALLDEGHEVLILDKEGPGFGPSRGNAGWIAHTDILPIASPKILRQVPKFLLDPLGPLAIRPAYFPKLLPWLLRFVLAARPEAYERSIQGIGALQQRALPAWLARAKSAGLESHIHRKGGLYAFTDAGAFAEAHAIARRQAEFGIRVEMVGPAELRQFEPALKDKFVGAAFHPDTAHISDPLQLTLAMFETALARGATFEKAAITSISAGERPALIGSDGFQRVVDRAVVAAGAWSKPLASGLGDAVPLDTERGYNVSFPGVTGLTTRPVGFEGHGFVVTPLESGLRIGGAVEFGGLEAAPNHARTKILYDKASRFVEGLPAFDSGTLWMGFRPSMPDSLPVIGAASRNPHVVYAFGHGHYGMTQSTVTADLVAALVAGRAPAIDLTPFSPRRF</sequence>
<name>A0A0N0M7Z7_9HYPH</name>
<dbReference type="Proteomes" id="UP000037822">
    <property type="component" value="Unassembled WGS sequence"/>
</dbReference>
<dbReference type="PANTHER" id="PTHR13847:SF289">
    <property type="entry name" value="GLYCINE OXIDASE"/>
    <property type="match status" value="1"/>
</dbReference>
<dbReference type="Gene3D" id="3.30.9.10">
    <property type="entry name" value="D-Amino Acid Oxidase, subunit A, domain 2"/>
    <property type="match status" value="1"/>
</dbReference>
<dbReference type="PATRIC" id="fig|1526658.3.peg.857"/>
<dbReference type="GO" id="GO:0005737">
    <property type="term" value="C:cytoplasm"/>
    <property type="evidence" value="ECO:0007669"/>
    <property type="project" value="TreeGrafter"/>
</dbReference>
<dbReference type="EMBL" id="LGSZ01000078">
    <property type="protein sequence ID" value="KPH75481.1"/>
    <property type="molecule type" value="Genomic_DNA"/>
</dbReference>
<keyword evidence="1" id="KW-0560">Oxidoreductase</keyword>
<dbReference type="Gene3D" id="3.50.50.60">
    <property type="entry name" value="FAD/NAD(P)-binding domain"/>
    <property type="match status" value="2"/>
</dbReference>
<dbReference type="PANTHER" id="PTHR13847">
    <property type="entry name" value="SARCOSINE DEHYDROGENASE-RELATED"/>
    <property type="match status" value="1"/>
</dbReference>
<proteinExistence type="predicted"/>
<dbReference type="SUPFAM" id="SSF54373">
    <property type="entry name" value="FAD-linked reductases, C-terminal domain"/>
    <property type="match status" value="1"/>
</dbReference>
<evidence type="ECO:0000313" key="3">
    <source>
        <dbReference type="EMBL" id="KPH75481.1"/>
    </source>
</evidence>
<dbReference type="InterPro" id="IPR036188">
    <property type="entry name" value="FAD/NAD-bd_sf"/>
</dbReference>
<dbReference type="RefSeq" id="WP_054211614.1">
    <property type="nucleotide sequence ID" value="NZ_LGSZ01000078.1"/>
</dbReference>
<organism evidence="3 4">
    <name type="scientific">Bosea vaviloviae</name>
    <dbReference type="NCBI Taxonomy" id="1526658"/>
    <lineage>
        <taxon>Bacteria</taxon>
        <taxon>Pseudomonadati</taxon>
        <taxon>Pseudomonadota</taxon>
        <taxon>Alphaproteobacteria</taxon>
        <taxon>Hyphomicrobiales</taxon>
        <taxon>Boseaceae</taxon>
        <taxon>Bosea</taxon>
    </lineage>
</organism>
<dbReference type="GO" id="GO:0016491">
    <property type="term" value="F:oxidoreductase activity"/>
    <property type="evidence" value="ECO:0007669"/>
    <property type="project" value="UniProtKB-KW"/>
</dbReference>
<evidence type="ECO:0000313" key="4">
    <source>
        <dbReference type="Proteomes" id="UP000037822"/>
    </source>
</evidence>
<dbReference type="AlphaFoldDB" id="A0A0N0M7Z7"/>
<comment type="caution">
    <text evidence="3">The sequence shown here is derived from an EMBL/GenBank/DDBJ whole genome shotgun (WGS) entry which is preliminary data.</text>
</comment>